<evidence type="ECO:0000313" key="1">
    <source>
        <dbReference type="EMBL" id="MPC65857.1"/>
    </source>
</evidence>
<accession>A0A5B7H999</accession>
<evidence type="ECO:0000313" key="2">
    <source>
        <dbReference type="Proteomes" id="UP000324222"/>
    </source>
</evidence>
<name>A0A5B7H999_PORTR</name>
<organism evidence="1 2">
    <name type="scientific">Portunus trituberculatus</name>
    <name type="common">Swimming crab</name>
    <name type="synonym">Neptunus trituberculatus</name>
    <dbReference type="NCBI Taxonomy" id="210409"/>
    <lineage>
        <taxon>Eukaryota</taxon>
        <taxon>Metazoa</taxon>
        <taxon>Ecdysozoa</taxon>
        <taxon>Arthropoda</taxon>
        <taxon>Crustacea</taxon>
        <taxon>Multicrustacea</taxon>
        <taxon>Malacostraca</taxon>
        <taxon>Eumalacostraca</taxon>
        <taxon>Eucarida</taxon>
        <taxon>Decapoda</taxon>
        <taxon>Pleocyemata</taxon>
        <taxon>Brachyura</taxon>
        <taxon>Eubrachyura</taxon>
        <taxon>Portunoidea</taxon>
        <taxon>Portunidae</taxon>
        <taxon>Portuninae</taxon>
        <taxon>Portunus</taxon>
    </lineage>
</organism>
<dbReference type="EMBL" id="VSRR010023928">
    <property type="protein sequence ID" value="MPC65857.1"/>
    <property type="molecule type" value="Genomic_DNA"/>
</dbReference>
<sequence length="123" mass="13965">MHFPQHNTSLWNTLYSPQHNTTKHNTTQHNTQTLCITCNTTNRDTIHSLQHNTHWDTLYFPSTQRNTLEHIAFPAVQHIGILSAASDSNGDLLVWESERAGLDLGVVYIVMLPLKLTRTSLCS</sequence>
<proteinExistence type="predicted"/>
<protein>
    <submittedName>
        <fullName evidence="1">Uncharacterized protein</fullName>
    </submittedName>
</protein>
<gene>
    <name evidence="1" type="ORF">E2C01_059994</name>
</gene>
<reference evidence="1 2" key="1">
    <citation type="submission" date="2019-05" db="EMBL/GenBank/DDBJ databases">
        <title>Another draft genome of Portunus trituberculatus and its Hox gene families provides insights of decapod evolution.</title>
        <authorList>
            <person name="Jeong J.-H."/>
            <person name="Song I."/>
            <person name="Kim S."/>
            <person name="Choi T."/>
            <person name="Kim D."/>
            <person name="Ryu S."/>
            <person name="Kim W."/>
        </authorList>
    </citation>
    <scope>NUCLEOTIDE SEQUENCE [LARGE SCALE GENOMIC DNA]</scope>
    <source>
        <tissue evidence="1">Muscle</tissue>
    </source>
</reference>
<dbReference type="AlphaFoldDB" id="A0A5B7H999"/>
<dbReference type="Proteomes" id="UP000324222">
    <property type="component" value="Unassembled WGS sequence"/>
</dbReference>
<comment type="caution">
    <text evidence="1">The sequence shown here is derived from an EMBL/GenBank/DDBJ whole genome shotgun (WGS) entry which is preliminary data.</text>
</comment>
<keyword evidence="2" id="KW-1185">Reference proteome</keyword>